<sequence length="108" mass="11421">MAPSGQDVAAFLGKETDPGAVALAEQHVQIVTAMARAYTRGRGFSAAGDPSEDVAAVITTATARLVTNPGQLAYDQSAGQFSTSVRDSFAGWTLAELFVLNRYRRKAQ</sequence>
<dbReference type="EMBL" id="BAABIE010000013">
    <property type="protein sequence ID" value="GAA4754046.1"/>
    <property type="molecule type" value="Genomic_DNA"/>
</dbReference>
<gene>
    <name evidence="1" type="ORF">GCM10023217_26970</name>
</gene>
<evidence type="ECO:0000313" key="1">
    <source>
        <dbReference type="EMBL" id="GAA4754046.1"/>
    </source>
</evidence>
<reference evidence="2" key="1">
    <citation type="journal article" date="2019" name="Int. J. Syst. Evol. Microbiol.">
        <title>The Global Catalogue of Microorganisms (GCM) 10K type strain sequencing project: providing services to taxonomists for standard genome sequencing and annotation.</title>
        <authorList>
            <consortium name="The Broad Institute Genomics Platform"/>
            <consortium name="The Broad Institute Genome Sequencing Center for Infectious Disease"/>
            <person name="Wu L."/>
            <person name="Ma J."/>
        </authorList>
    </citation>
    <scope>NUCLEOTIDE SEQUENCE [LARGE SCALE GENOMIC DNA]</scope>
    <source>
        <strain evidence="2">JCM 18077</strain>
    </source>
</reference>
<comment type="caution">
    <text evidence="1">The sequence shown here is derived from an EMBL/GenBank/DDBJ whole genome shotgun (WGS) entry which is preliminary data.</text>
</comment>
<keyword evidence="2" id="KW-1185">Reference proteome</keyword>
<organism evidence="1 2">
    <name type="scientific">Gordonia alkaliphila</name>
    <dbReference type="NCBI Taxonomy" id="1053547"/>
    <lineage>
        <taxon>Bacteria</taxon>
        <taxon>Bacillati</taxon>
        <taxon>Actinomycetota</taxon>
        <taxon>Actinomycetes</taxon>
        <taxon>Mycobacteriales</taxon>
        <taxon>Gordoniaceae</taxon>
        <taxon>Gordonia</taxon>
    </lineage>
</organism>
<dbReference type="Proteomes" id="UP001500822">
    <property type="component" value="Unassembled WGS sequence"/>
</dbReference>
<evidence type="ECO:0008006" key="3">
    <source>
        <dbReference type="Google" id="ProtNLM"/>
    </source>
</evidence>
<accession>A0ABP8ZEC8</accession>
<proteinExistence type="predicted"/>
<protein>
    <recommendedName>
        <fullName evidence="3">TetR family transcriptional regulator</fullName>
    </recommendedName>
</protein>
<name>A0ABP8ZEC8_9ACTN</name>
<evidence type="ECO:0000313" key="2">
    <source>
        <dbReference type="Proteomes" id="UP001500822"/>
    </source>
</evidence>